<proteinExistence type="predicted"/>
<organism evidence="1 2">
    <name type="scientific">Vaccinium darrowii</name>
    <dbReference type="NCBI Taxonomy" id="229202"/>
    <lineage>
        <taxon>Eukaryota</taxon>
        <taxon>Viridiplantae</taxon>
        <taxon>Streptophyta</taxon>
        <taxon>Embryophyta</taxon>
        <taxon>Tracheophyta</taxon>
        <taxon>Spermatophyta</taxon>
        <taxon>Magnoliopsida</taxon>
        <taxon>eudicotyledons</taxon>
        <taxon>Gunneridae</taxon>
        <taxon>Pentapetalae</taxon>
        <taxon>asterids</taxon>
        <taxon>Ericales</taxon>
        <taxon>Ericaceae</taxon>
        <taxon>Vaccinioideae</taxon>
        <taxon>Vaccinieae</taxon>
        <taxon>Vaccinium</taxon>
    </lineage>
</organism>
<protein>
    <submittedName>
        <fullName evidence="1">Uncharacterized protein</fullName>
    </submittedName>
</protein>
<evidence type="ECO:0000313" key="1">
    <source>
        <dbReference type="EMBL" id="KAH7852052.1"/>
    </source>
</evidence>
<dbReference type="Proteomes" id="UP000828048">
    <property type="component" value="Chromosome 8"/>
</dbReference>
<dbReference type="EMBL" id="CM037158">
    <property type="protein sequence ID" value="KAH7852052.1"/>
    <property type="molecule type" value="Genomic_DNA"/>
</dbReference>
<reference evidence="1 2" key="1">
    <citation type="journal article" date="2021" name="Hortic Res">
        <title>High-quality reference genome and annotation aids understanding of berry development for evergreen blueberry (Vaccinium darrowii).</title>
        <authorList>
            <person name="Yu J."/>
            <person name="Hulse-Kemp A.M."/>
            <person name="Babiker E."/>
            <person name="Staton M."/>
        </authorList>
    </citation>
    <scope>NUCLEOTIDE SEQUENCE [LARGE SCALE GENOMIC DNA]</scope>
    <source>
        <strain evidence="2">cv. NJ 8807/NJ 8810</strain>
        <tissue evidence="1">Young leaf</tissue>
    </source>
</reference>
<gene>
    <name evidence="1" type="ORF">Vadar_019994</name>
</gene>
<comment type="caution">
    <text evidence="1">The sequence shown here is derived from an EMBL/GenBank/DDBJ whole genome shotgun (WGS) entry which is preliminary data.</text>
</comment>
<keyword evidence="2" id="KW-1185">Reference proteome</keyword>
<sequence>MEGEISRKEEEAEAQVDVWKYVYEFVDTTVVKCAIELGIPDALETRDGPTILSDLSSSIGCSPSTLHHIMRFLLHHKIFKEGLIGYLQTPLSRLLMKNGEKSLPDFLLYANDPEMLAPWHSLSARVLANESPAFESAHGEDVWRYAAKNQAKRRLLGFNNFDLPHVVSVTPDCVGVVHVGGDMFVSVSKADVAYLKWVLHDWDDEECIEILRKCREAIPKDKGKVIIIEAVVEEDKNDKLEYVRLTLDMVMMAHTNRGLQMIELTF</sequence>
<name>A0ACB7YEJ2_9ERIC</name>
<accession>A0ACB7YEJ2</accession>
<evidence type="ECO:0000313" key="2">
    <source>
        <dbReference type="Proteomes" id="UP000828048"/>
    </source>
</evidence>